<dbReference type="SUPFAM" id="SSF48452">
    <property type="entry name" value="TPR-like"/>
    <property type="match status" value="3"/>
</dbReference>
<keyword evidence="2" id="KW-0732">Signal</keyword>
<dbReference type="CDD" id="cd06257">
    <property type="entry name" value="DnaJ"/>
    <property type="match status" value="1"/>
</dbReference>
<dbReference type="PANTHER" id="PTHR44140">
    <property type="entry name" value="LD25575P"/>
    <property type="match status" value="1"/>
</dbReference>
<dbReference type="InterPro" id="IPR019734">
    <property type="entry name" value="TPR_rpt"/>
</dbReference>
<dbReference type="Pfam" id="PF13181">
    <property type="entry name" value="TPR_8"/>
    <property type="match status" value="2"/>
</dbReference>
<dbReference type="GO" id="GO:0051787">
    <property type="term" value="F:misfolded protein binding"/>
    <property type="evidence" value="ECO:0007669"/>
    <property type="project" value="TreeGrafter"/>
</dbReference>
<dbReference type="GO" id="GO:0051087">
    <property type="term" value="F:protein-folding chaperone binding"/>
    <property type="evidence" value="ECO:0007669"/>
    <property type="project" value="TreeGrafter"/>
</dbReference>
<protein>
    <submittedName>
        <fullName evidence="9">J domain-containing protein</fullName>
    </submittedName>
</protein>
<organism evidence="9">
    <name type="scientific">Soboliphyme baturini</name>
    <dbReference type="NCBI Taxonomy" id="241478"/>
    <lineage>
        <taxon>Eukaryota</taxon>
        <taxon>Metazoa</taxon>
        <taxon>Ecdysozoa</taxon>
        <taxon>Nematoda</taxon>
        <taxon>Enoplea</taxon>
        <taxon>Dorylaimia</taxon>
        <taxon>Dioctophymatida</taxon>
        <taxon>Dioctophymatoidea</taxon>
        <taxon>Soboliphymatidae</taxon>
        <taxon>Soboliphyme</taxon>
    </lineage>
</organism>
<feature type="repeat" description="TPR" evidence="6">
    <location>
        <begin position="302"/>
        <end position="335"/>
    </location>
</feature>
<evidence type="ECO:0000313" key="9">
    <source>
        <dbReference type="WBParaSite" id="SBAD_0000662201-mRNA-1"/>
    </source>
</evidence>
<dbReference type="InterPro" id="IPR036869">
    <property type="entry name" value="J_dom_sf"/>
</dbReference>
<dbReference type="InterPro" id="IPR001623">
    <property type="entry name" value="DnaJ_domain"/>
</dbReference>
<dbReference type="Pfam" id="PF00226">
    <property type="entry name" value="DnaJ"/>
    <property type="match status" value="1"/>
</dbReference>
<sequence length="462" mass="51987">LLGNEAGASLDNHLKLAKKFLSSGHLADALAQYHAALGTYCVRHCGCMYCRQFSDLDSNSYLSLFGRATVYQAMGKPNAALSDLDKVVKLKPDFSAISKGVQAEVAANKLALLHSVRQNVVDADSFLNKGDYESAEKMYSKILEVCIWNAEARMKRAQCYENMGDLSRAVADIRSSVKFLGDSGNIYLKLSDLYYLMGDVQEARNQIHEFLKLDPDNKASHTRYKKLKEVLKLVKEIEGDIDGQRWQNCVNAAKKLLQVETSVLAVIMIGKTQLCKCSSQAEMTADAIKICTETLDVNPRLLNTLCDRAEAYIQNGQYDKAIKDYKDALNIDRINERARSGLDKAERLLKQSKRKDYYAILGVKPTAKRNEILKAYRKLAQKWHPDNFRNGAKKEAEAKFLDIAAAKEVLTDPNKRQQFDSGIDPLDPEMQQQQHGGHPFYGFQGFNPFGHDGPFTFKFHFT</sequence>
<dbReference type="InterPro" id="IPR011990">
    <property type="entry name" value="TPR-like_helical_dom_sf"/>
</dbReference>
<dbReference type="InterPro" id="IPR013105">
    <property type="entry name" value="TPR_2"/>
</dbReference>
<feature type="region of interest" description="Disordered" evidence="7">
    <location>
        <begin position="414"/>
        <end position="436"/>
    </location>
</feature>
<dbReference type="GO" id="GO:0034975">
    <property type="term" value="P:protein folding in endoplasmic reticulum"/>
    <property type="evidence" value="ECO:0007669"/>
    <property type="project" value="TreeGrafter"/>
</dbReference>
<keyword evidence="5" id="KW-0256">Endoplasmic reticulum</keyword>
<keyword evidence="3" id="KW-0677">Repeat</keyword>
<evidence type="ECO:0000256" key="7">
    <source>
        <dbReference type="SAM" id="MobiDB-lite"/>
    </source>
</evidence>
<evidence type="ECO:0000256" key="3">
    <source>
        <dbReference type="ARBA" id="ARBA00022737"/>
    </source>
</evidence>
<dbReference type="AlphaFoldDB" id="A0A183IRX8"/>
<evidence type="ECO:0000256" key="2">
    <source>
        <dbReference type="ARBA" id="ARBA00022729"/>
    </source>
</evidence>
<dbReference type="PANTHER" id="PTHR44140:SF2">
    <property type="entry name" value="LD25575P"/>
    <property type="match status" value="1"/>
</dbReference>
<dbReference type="SUPFAM" id="SSF46565">
    <property type="entry name" value="Chaperone J-domain"/>
    <property type="match status" value="1"/>
</dbReference>
<evidence type="ECO:0000256" key="1">
    <source>
        <dbReference type="ARBA" id="ARBA00004240"/>
    </source>
</evidence>
<name>A0A183IRX8_9BILA</name>
<proteinExistence type="predicted"/>
<dbReference type="Gene3D" id="1.10.287.110">
    <property type="entry name" value="DnaJ domain"/>
    <property type="match status" value="1"/>
</dbReference>
<keyword evidence="4 6" id="KW-0802">TPR repeat</keyword>
<feature type="repeat" description="TPR" evidence="6">
    <location>
        <begin position="184"/>
        <end position="217"/>
    </location>
</feature>
<evidence type="ECO:0000256" key="5">
    <source>
        <dbReference type="ARBA" id="ARBA00022824"/>
    </source>
</evidence>
<evidence type="ECO:0000256" key="4">
    <source>
        <dbReference type="ARBA" id="ARBA00022803"/>
    </source>
</evidence>
<dbReference type="PRINTS" id="PR00625">
    <property type="entry name" value="JDOMAIN"/>
</dbReference>
<dbReference type="PROSITE" id="PS50076">
    <property type="entry name" value="DNAJ_2"/>
    <property type="match status" value="1"/>
</dbReference>
<dbReference type="InterPro" id="IPR051727">
    <property type="entry name" value="DnaJ_C3_Co-chaperones"/>
</dbReference>
<evidence type="ECO:0000256" key="6">
    <source>
        <dbReference type="PROSITE-ProRule" id="PRU00339"/>
    </source>
</evidence>
<reference evidence="9" key="1">
    <citation type="submission" date="2016-06" db="UniProtKB">
        <authorList>
            <consortium name="WormBaseParasite"/>
        </authorList>
    </citation>
    <scope>IDENTIFICATION</scope>
</reference>
<dbReference type="PROSITE" id="PS50005">
    <property type="entry name" value="TPR"/>
    <property type="match status" value="2"/>
</dbReference>
<dbReference type="Pfam" id="PF07719">
    <property type="entry name" value="TPR_2"/>
    <property type="match status" value="1"/>
</dbReference>
<dbReference type="Gene3D" id="1.25.40.10">
    <property type="entry name" value="Tetratricopeptide repeat domain"/>
    <property type="match status" value="1"/>
</dbReference>
<dbReference type="SMART" id="SM00028">
    <property type="entry name" value="TPR"/>
    <property type="match status" value="4"/>
</dbReference>
<dbReference type="GO" id="GO:0005783">
    <property type="term" value="C:endoplasmic reticulum"/>
    <property type="evidence" value="ECO:0007669"/>
    <property type="project" value="UniProtKB-SubCell"/>
</dbReference>
<feature type="domain" description="J" evidence="8">
    <location>
        <begin position="356"/>
        <end position="423"/>
    </location>
</feature>
<dbReference type="WBParaSite" id="SBAD_0000662201-mRNA-1">
    <property type="protein sequence ID" value="SBAD_0000662201-mRNA-1"/>
    <property type="gene ID" value="SBAD_0000662201"/>
</dbReference>
<dbReference type="SMART" id="SM00271">
    <property type="entry name" value="DnaJ"/>
    <property type="match status" value="1"/>
</dbReference>
<evidence type="ECO:0000259" key="8">
    <source>
        <dbReference type="PROSITE" id="PS50076"/>
    </source>
</evidence>
<comment type="subcellular location">
    <subcellularLocation>
        <location evidence="1">Endoplasmic reticulum</location>
    </subcellularLocation>
</comment>
<accession>A0A183IRX8</accession>